<dbReference type="AlphaFoldDB" id="A0ABD2VY32"/>
<comment type="caution">
    <text evidence="1">The sequence shown here is derived from an EMBL/GenBank/DDBJ whole genome shotgun (WGS) entry which is preliminary data.</text>
</comment>
<gene>
    <name evidence="1" type="ORF">TKK_018874</name>
</gene>
<sequence length="77" mass="9148">MMTGRIIEQDRRQRPLKDVFYDRKTAQASFASRRFINERPGPAKFQEATRLINFTFYVRQNTNHQAGPEVEAVKRDF</sequence>
<proteinExistence type="predicted"/>
<protein>
    <submittedName>
        <fullName evidence="1">Uncharacterized protein</fullName>
    </submittedName>
</protein>
<dbReference type="EMBL" id="JBJJXI010000155">
    <property type="protein sequence ID" value="KAL3385502.1"/>
    <property type="molecule type" value="Genomic_DNA"/>
</dbReference>
<accession>A0ABD2VY32</accession>
<dbReference type="Proteomes" id="UP001627154">
    <property type="component" value="Unassembled WGS sequence"/>
</dbReference>
<keyword evidence="2" id="KW-1185">Reference proteome</keyword>
<evidence type="ECO:0000313" key="1">
    <source>
        <dbReference type="EMBL" id="KAL3385502.1"/>
    </source>
</evidence>
<evidence type="ECO:0000313" key="2">
    <source>
        <dbReference type="Proteomes" id="UP001627154"/>
    </source>
</evidence>
<organism evidence="1 2">
    <name type="scientific">Trichogramma kaykai</name>
    <dbReference type="NCBI Taxonomy" id="54128"/>
    <lineage>
        <taxon>Eukaryota</taxon>
        <taxon>Metazoa</taxon>
        <taxon>Ecdysozoa</taxon>
        <taxon>Arthropoda</taxon>
        <taxon>Hexapoda</taxon>
        <taxon>Insecta</taxon>
        <taxon>Pterygota</taxon>
        <taxon>Neoptera</taxon>
        <taxon>Endopterygota</taxon>
        <taxon>Hymenoptera</taxon>
        <taxon>Apocrita</taxon>
        <taxon>Proctotrupomorpha</taxon>
        <taxon>Chalcidoidea</taxon>
        <taxon>Trichogrammatidae</taxon>
        <taxon>Trichogramma</taxon>
    </lineage>
</organism>
<reference evidence="1 2" key="1">
    <citation type="journal article" date="2024" name="bioRxiv">
        <title>A reference genome for Trichogramma kaykai: A tiny desert-dwelling parasitoid wasp with competing sex-ratio distorters.</title>
        <authorList>
            <person name="Culotta J."/>
            <person name="Lindsey A.R."/>
        </authorList>
    </citation>
    <scope>NUCLEOTIDE SEQUENCE [LARGE SCALE GENOMIC DNA]</scope>
    <source>
        <strain evidence="1 2">KSX58</strain>
    </source>
</reference>
<name>A0ABD2VY32_9HYME</name>